<feature type="domain" description="GAF" evidence="2">
    <location>
        <begin position="33"/>
        <end position="163"/>
    </location>
</feature>
<dbReference type="SUPFAM" id="SSF55781">
    <property type="entry name" value="GAF domain-like"/>
    <property type="match status" value="1"/>
</dbReference>
<dbReference type="InterPro" id="IPR051330">
    <property type="entry name" value="Phosphatase_reg/MetRdx"/>
</dbReference>
<evidence type="ECO:0000259" key="2">
    <source>
        <dbReference type="SMART" id="SM00065"/>
    </source>
</evidence>
<dbReference type="FunFam" id="3.30.450.40:FF:000008">
    <property type="entry name" value="GAF domain-containing proteins"/>
    <property type="match status" value="1"/>
</dbReference>
<dbReference type="Proteomes" id="UP000254055">
    <property type="component" value="Unassembled WGS sequence"/>
</dbReference>
<dbReference type="InterPro" id="IPR029016">
    <property type="entry name" value="GAF-like_dom_sf"/>
</dbReference>
<dbReference type="GO" id="GO:0005829">
    <property type="term" value="C:cytosol"/>
    <property type="evidence" value="ECO:0007669"/>
    <property type="project" value="TreeGrafter"/>
</dbReference>
<dbReference type="Pfam" id="PF13185">
    <property type="entry name" value="GAF_2"/>
    <property type="match status" value="1"/>
</dbReference>
<dbReference type="PANTHER" id="PTHR21021">
    <property type="entry name" value="GAF/PUTATIVE CYTOSKELETAL PROTEIN"/>
    <property type="match status" value="1"/>
</dbReference>
<dbReference type="SMART" id="SM00065">
    <property type="entry name" value="GAF"/>
    <property type="match status" value="1"/>
</dbReference>
<sequence length="164" mass="18120">MSMHELHVESTDKAEIYKEILPQIECLIQDETDLIANLANIAAVLKAAFGWLWVGFYLVDAEKRELVLGPFQGPLACTRIPFGRGVCGQAWAREETIVVEDVNLHPDHIACSSLSQSEIVVPVRNRSGQLIAVLDADAETTACYDGTDEYYLNKLVEMIAANQA</sequence>
<dbReference type="AlphaFoldDB" id="A0A378WGL5"/>
<evidence type="ECO:0000313" key="3">
    <source>
        <dbReference type="EMBL" id="SUA36459.1"/>
    </source>
</evidence>
<gene>
    <name evidence="3" type="primary">msrC</name>
    <name evidence="3" type="ORF">NCTC12229_00874</name>
</gene>
<dbReference type="EMBL" id="UGRS01000001">
    <property type="protein sequence ID" value="SUA36459.1"/>
    <property type="molecule type" value="Genomic_DNA"/>
</dbReference>
<organism evidence="3 4">
    <name type="scientific">Neisseria zoodegmatis</name>
    <dbReference type="NCBI Taxonomy" id="326523"/>
    <lineage>
        <taxon>Bacteria</taxon>
        <taxon>Pseudomonadati</taxon>
        <taxon>Pseudomonadota</taxon>
        <taxon>Betaproteobacteria</taxon>
        <taxon>Neisseriales</taxon>
        <taxon>Neisseriaceae</taxon>
        <taxon>Neisseria</taxon>
    </lineage>
</organism>
<name>A0A378WGL5_9NEIS</name>
<dbReference type="EC" id="1.8.4.14" evidence="3"/>
<evidence type="ECO:0000313" key="4">
    <source>
        <dbReference type="Proteomes" id="UP000254055"/>
    </source>
</evidence>
<dbReference type="InterPro" id="IPR003018">
    <property type="entry name" value="GAF"/>
</dbReference>
<dbReference type="PANTHER" id="PTHR21021:SF15">
    <property type="entry name" value="FREE METHIONINE-R-SULFOXIDE REDUCTASE"/>
    <property type="match status" value="1"/>
</dbReference>
<comment type="similarity">
    <text evidence="1">Belongs to the free Met sulfoxide reductase family.</text>
</comment>
<protein>
    <submittedName>
        <fullName evidence="3">GAF-domain containing protein</fullName>
        <ecNumber evidence="3">1.8.4.14</ecNumber>
    </submittedName>
</protein>
<dbReference type="Gene3D" id="3.30.450.40">
    <property type="match status" value="1"/>
</dbReference>
<reference evidence="3 4" key="1">
    <citation type="submission" date="2018-06" db="EMBL/GenBank/DDBJ databases">
        <authorList>
            <consortium name="Pathogen Informatics"/>
            <person name="Doyle S."/>
        </authorList>
    </citation>
    <scope>NUCLEOTIDE SEQUENCE [LARGE SCALE GENOMIC DNA]</scope>
    <source>
        <strain evidence="3 4">NCTC12229</strain>
    </source>
</reference>
<proteinExistence type="inferred from homology"/>
<dbReference type="GO" id="GO:0033745">
    <property type="term" value="F:L-methionine-(R)-S-oxide reductase activity"/>
    <property type="evidence" value="ECO:0007669"/>
    <property type="project" value="UniProtKB-EC"/>
</dbReference>
<evidence type="ECO:0000256" key="1">
    <source>
        <dbReference type="ARBA" id="ARBA00038454"/>
    </source>
</evidence>
<keyword evidence="3" id="KW-0560">Oxidoreductase</keyword>
<accession>A0A378WGL5</accession>